<evidence type="ECO:0000313" key="3">
    <source>
        <dbReference type="Proteomes" id="UP000233100"/>
    </source>
</evidence>
<dbReference type="AlphaFoldDB" id="A0A7N9DGC2"/>
<name>A0A7N9DGC2_MACFA</name>
<dbReference type="PANTHER" id="PTHR46254">
    <property type="entry name" value="PROTEIN GVQW1-RELATED"/>
    <property type="match status" value="1"/>
</dbReference>
<keyword evidence="3" id="KW-1185">Reference proteome</keyword>
<organism evidence="2 3">
    <name type="scientific">Macaca fascicularis</name>
    <name type="common">Crab-eating macaque</name>
    <name type="synonym">Cynomolgus monkey</name>
    <dbReference type="NCBI Taxonomy" id="9541"/>
    <lineage>
        <taxon>Eukaryota</taxon>
        <taxon>Metazoa</taxon>
        <taxon>Chordata</taxon>
        <taxon>Craniata</taxon>
        <taxon>Vertebrata</taxon>
        <taxon>Euteleostomi</taxon>
        <taxon>Mammalia</taxon>
        <taxon>Eutheria</taxon>
        <taxon>Euarchontoglires</taxon>
        <taxon>Primates</taxon>
        <taxon>Haplorrhini</taxon>
        <taxon>Catarrhini</taxon>
        <taxon>Cercopithecidae</taxon>
        <taxon>Cercopithecinae</taxon>
        <taxon>Macaca</taxon>
    </lineage>
</organism>
<evidence type="ECO:0008006" key="4">
    <source>
        <dbReference type="Google" id="ProtNLM"/>
    </source>
</evidence>
<keyword evidence="1" id="KW-0732">Signal</keyword>
<accession>A0A7N9DGC2</accession>
<evidence type="ECO:0000313" key="2">
    <source>
        <dbReference type="Ensembl" id="ENSMFAP00000062648.1"/>
    </source>
</evidence>
<dbReference type="Proteomes" id="UP000233100">
    <property type="component" value="Chromosome 16"/>
</dbReference>
<evidence type="ECO:0000256" key="1">
    <source>
        <dbReference type="SAM" id="SignalP"/>
    </source>
</evidence>
<reference evidence="2" key="3">
    <citation type="submission" date="2025-09" db="UniProtKB">
        <authorList>
            <consortium name="Ensembl"/>
        </authorList>
    </citation>
    <scope>IDENTIFICATION</scope>
</reference>
<dbReference type="GeneTree" id="ENSGT00940000161627"/>
<feature type="signal peptide" evidence="1">
    <location>
        <begin position="1"/>
        <end position="21"/>
    </location>
</feature>
<reference evidence="2" key="2">
    <citation type="submission" date="2025-08" db="UniProtKB">
        <authorList>
            <consortium name="Ensembl"/>
        </authorList>
    </citation>
    <scope>IDENTIFICATION</scope>
</reference>
<dbReference type="Ensembl" id="ENSMFAT00000084802.1">
    <property type="protein sequence ID" value="ENSMFAP00000062648.1"/>
    <property type="gene ID" value="ENSMFAG00000048147.1"/>
</dbReference>
<proteinExistence type="predicted"/>
<sequence length="126" mass="14451">ISYPLLFVSLFVSVFFFETESCPVFQAGVQWRSLCSLQPPPPGFKRFSCLSLTSSWDYRHVPPHPAIFCIFSRNGVSSCWPDWSRTPDHRSSASQSARITSMSHLRRASPIVFHTVPYTKKIIIIW</sequence>
<protein>
    <recommendedName>
        <fullName evidence="4">Secreted protein</fullName>
    </recommendedName>
</protein>
<reference evidence="2 3" key="1">
    <citation type="submission" date="2013-03" db="EMBL/GenBank/DDBJ databases">
        <authorList>
            <person name="Warren W."/>
            <person name="Wilson R.K."/>
        </authorList>
    </citation>
    <scope>NUCLEOTIDE SEQUENCE</scope>
</reference>
<feature type="chain" id="PRO_5031326439" description="Secreted protein" evidence="1">
    <location>
        <begin position="22"/>
        <end position="126"/>
    </location>
</feature>